<dbReference type="PIRSF" id="PIRSF019625">
    <property type="entry name" value="EVI_S2A"/>
    <property type="match status" value="1"/>
</dbReference>
<organism evidence="4 5">
    <name type="scientific">Casuarius casuarius</name>
    <name type="common">Southern cassowary</name>
    <name type="synonym">Struthio casuarius</name>
    <dbReference type="NCBI Taxonomy" id="8787"/>
    <lineage>
        <taxon>Eukaryota</taxon>
        <taxon>Metazoa</taxon>
        <taxon>Chordata</taxon>
        <taxon>Craniata</taxon>
        <taxon>Vertebrata</taxon>
        <taxon>Euteleostomi</taxon>
        <taxon>Archelosauria</taxon>
        <taxon>Archosauria</taxon>
        <taxon>Dinosauria</taxon>
        <taxon>Saurischia</taxon>
        <taxon>Theropoda</taxon>
        <taxon>Coelurosauria</taxon>
        <taxon>Aves</taxon>
        <taxon>Palaeognathae</taxon>
        <taxon>Casuariiformes</taxon>
        <taxon>Casuariidae</taxon>
        <taxon>Casuarius</taxon>
    </lineage>
</organism>
<feature type="region of interest" description="Disordered" evidence="1">
    <location>
        <begin position="219"/>
        <end position="244"/>
    </location>
</feature>
<dbReference type="Pfam" id="PF05399">
    <property type="entry name" value="EVI2A"/>
    <property type="match status" value="1"/>
</dbReference>
<name>A0A7K8NLM2_CASCA</name>
<accession>A0A7K8NLM2</accession>
<dbReference type="InterPro" id="IPR008608">
    <property type="entry name" value="Ectropic_vir_integratn_site_2A"/>
</dbReference>
<feature type="transmembrane region" description="Helical" evidence="2">
    <location>
        <begin position="129"/>
        <end position="155"/>
    </location>
</feature>
<dbReference type="AlphaFoldDB" id="A0A7K8NLM2"/>
<dbReference type="Proteomes" id="UP000524187">
    <property type="component" value="Unassembled WGS sequence"/>
</dbReference>
<keyword evidence="3" id="KW-0732">Signal</keyword>
<keyword evidence="2" id="KW-1133">Transmembrane helix</keyword>
<feature type="non-terminal residue" evidence="4">
    <location>
        <position position="256"/>
    </location>
</feature>
<comment type="caution">
    <text evidence="4">The sequence shown here is derived from an EMBL/GenBank/DDBJ whole genome shotgun (WGS) entry which is preliminary data.</text>
</comment>
<evidence type="ECO:0000256" key="2">
    <source>
        <dbReference type="SAM" id="Phobius"/>
    </source>
</evidence>
<feature type="chain" id="PRO_5029802409" evidence="3">
    <location>
        <begin position="28"/>
        <end position="256"/>
    </location>
</feature>
<feature type="compositionally biased region" description="Low complexity" evidence="1">
    <location>
        <begin position="73"/>
        <end position="89"/>
    </location>
</feature>
<dbReference type="PANTHER" id="PTHR15568">
    <property type="entry name" value="ECOTROPIC VIRAL INTEGRATION SITE 2A"/>
    <property type="match status" value="1"/>
</dbReference>
<feature type="non-terminal residue" evidence="4">
    <location>
        <position position="1"/>
    </location>
</feature>
<feature type="compositionally biased region" description="Polar residues" evidence="1">
    <location>
        <begin position="38"/>
        <end position="72"/>
    </location>
</feature>
<feature type="signal peptide" evidence="3">
    <location>
        <begin position="1"/>
        <end position="27"/>
    </location>
</feature>
<keyword evidence="2" id="KW-0472">Membrane</keyword>
<evidence type="ECO:0000256" key="3">
    <source>
        <dbReference type="SAM" id="SignalP"/>
    </source>
</evidence>
<dbReference type="PANTHER" id="PTHR15568:SF0">
    <property type="entry name" value="PROTEIN EVI2A"/>
    <property type="match status" value="1"/>
</dbReference>
<proteinExistence type="predicted"/>
<gene>
    <name evidence="4" type="primary">Evi2a</name>
    <name evidence="4" type="ORF">CASCAS_R01216</name>
</gene>
<reference evidence="4 5" key="1">
    <citation type="submission" date="2019-09" db="EMBL/GenBank/DDBJ databases">
        <title>Bird 10,000 Genomes (B10K) Project - Family phase.</title>
        <authorList>
            <person name="Zhang G."/>
        </authorList>
    </citation>
    <scope>NUCLEOTIDE SEQUENCE [LARGE SCALE GENOMIC DNA]</scope>
    <source>
        <strain evidence="4">B10K-LSUMZ-50683</strain>
        <tissue evidence="4">Muscle</tissue>
    </source>
</reference>
<keyword evidence="2" id="KW-0812">Transmembrane</keyword>
<evidence type="ECO:0000256" key="1">
    <source>
        <dbReference type="SAM" id="MobiDB-lite"/>
    </source>
</evidence>
<feature type="region of interest" description="Disordered" evidence="1">
    <location>
        <begin position="35"/>
        <end position="119"/>
    </location>
</feature>
<keyword evidence="5" id="KW-1185">Reference proteome</keyword>
<sequence length="256" mass="27851">MKTKRSSKRHFAFFAAVILSLCLPISAKHTGHPGVINDTWSSTSPNPRGSLNTTEANAHSPLSTNFNSKTVATSETQPATSQPPSSTTAPNPPTFSPARSAVSATGGPRNTTKPKTTMTKETCEDNKPLILICFIIIAVLVLICTFLFLSTVVIANKMSYLKKSKQGKRTPRSNGDFLAANSLWPTAAGTWQRMPKEAAGTDLIMQDLISERDAIMQRRTEDGTTEKLARETANEQENKDSKSHESILTNFVVVEI</sequence>
<protein>
    <submittedName>
        <fullName evidence="4">EVI2A protein</fullName>
    </submittedName>
</protein>
<dbReference type="GO" id="GO:0016020">
    <property type="term" value="C:membrane"/>
    <property type="evidence" value="ECO:0007669"/>
    <property type="project" value="InterPro"/>
</dbReference>
<evidence type="ECO:0000313" key="4">
    <source>
        <dbReference type="EMBL" id="NXE54212.1"/>
    </source>
</evidence>
<evidence type="ECO:0000313" key="5">
    <source>
        <dbReference type="Proteomes" id="UP000524187"/>
    </source>
</evidence>
<dbReference type="EMBL" id="VWPT01000196">
    <property type="protein sequence ID" value="NXE54212.1"/>
    <property type="molecule type" value="Genomic_DNA"/>
</dbReference>